<keyword evidence="2" id="KW-1185">Reference proteome</keyword>
<comment type="caution">
    <text evidence="1">The sequence shown here is derived from an EMBL/GenBank/DDBJ whole genome shotgun (WGS) entry which is preliminary data.</text>
</comment>
<organism evidence="1 2">
    <name type="scientific">Leishmania tarentolae</name>
    <name type="common">Sauroleishmania tarentolae</name>
    <dbReference type="NCBI Taxonomy" id="5689"/>
    <lineage>
        <taxon>Eukaryota</taxon>
        <taxon>Discoba</taxon>
        <taxon>Euglenozoa</taxon>
        <taxon>Kinetoplastea</taxon>
        <taxon>Metakinetoplastina</taxon>
        <taxon>Trypanosomatida</taxon>
        <taxon>Trypanosomatidae</taxon>
        <taxon>Leishmaniinae</taxon>
        <taxon>Leishmania</taxon>
        <taxon>lizard Leishmania</taxon>
    </lineage>
</organism>
<protein>
    <submittedName>
        <fullName evidence="1">Cytochrome c oxidase copper chaperone, putative</fullName>
    </submittedName>
</protein>
<gene>
    <name evidence="1" type="ORF">LtaPh_0306851</name>
</gene>
<proteinExistence type="predicted"/>
<dbReference type="Proteomes" id="UP000419144">
    <property type="component" value="Unassembled WGS sequence"/>
</dbReference>
<dbReference type="VEuPathDB" id="TriTrypDB:LtaPh_0306851"/>
<evidence type="ECO:0000313" key="1">
    <source>
        <dbReference type="EMBL" id="GET85577.1"/>
    </source>
</evidence>
<dbReference type="AlphaFoldDB" id="A0A640KCV4"/>
<name>A0A640KCV4_LEITA</name>
<sequence length="79" mass="8635">MLPPSHRLGVPLERADLLCAEAFLQQTRVEAFDLGLALVHVFEERALVTCTALLGAGATDFAAGCLGRLLLKWRRTTSR</sequence>
<evidence type="ECO:0000313" key="2">
    <source>
        <dbReference type="Proteomes" id="UP000419144"/>
    </source>
</evidence>
<accession>A0A640KCV4</accession>
<reference evidence="1" key="1">
    <citation type="submission" date="2019-11" db="EMBL/GenBank/DDBJ databases">
        <title>Leishmania tarentolae CDS.</title>
        <authorList>
            <person name="Goto Y."/>
            <person name="Yamagishi J."/>
        </authorList>
    </citation>
    <scope>NUCLEOTIDE SEQUENCE [LARGE SCALE GENOMIC DNA]</scope>
    <source>
        <strain evidence="1">Parrot Tar II</strain>
    </source>
</reference>
<dbReference type="EMBL" id="BLBS01000003">
    <property type="protein sequence ID" value="GET85577.1"/>
    <property type="molecule type" value="Genomic_DNA"/>
</dbReference>